<reference evidence="1 2" key="1">
    <citation type="submission" date="2016-03" db="EMBL/GenBank/DDBJ databases">
        <title>Complete genome sequence of a novel chlorpyrifos degrading bacterium, Cupriavidus nantongensis sp. X1.</title>
        <authorList>
            <person name="Fang L."/>
        </authorList>
    </citation>
    <scope>NUCLEOTIDE SEQUENCE [LARGE SCALE GENOMIC DNA]</scope>
    <source>
        <strain evidence="1 2">X1</strain>
    </source>
</reference>
<dbReference type="AlphaFoldDB" id="A0A142JKE3"/>
<evidence type="ECO:0008006" key="3">
    <source>
        <dbReference type="Google" id="ProtNLM"/>
    </source>
</evidence>
<protein>
    <recommendedName>
        <fullName evidence="3">DUF4105 domain-containing protein</fullName>
    </recommendedName>
</protein>
<dbReference type="RefSeq" id="WP_062799730.1">
    <property type="nucleotide sequence ID" value="NZ_CP014844.1"/>
</dbReference>
<accession>A0A142JKE3</accession>
<dbReference type="EMBL" id="CP014844">
    <property type="protein sequence ID" value="AMR78555.1"/>
    <property type="molecule type" value="Genomic_DNA"/>
</dbReference>
<keyword evidence="2" id="KW-1185">Reference proteome</keyword>
<dbReference type="OrthoDB" id="8590617at2"/>
<evidence type="ECO:0000313" key="1">
    <source>
        <dbReference type="EMBL" id="AMR78555.1"/>
    </source>
</evidence>
<name>A0A142JKE3_9BURK</name>
<evidence type="ECO:0000313" key="2">
    <source>
        <dbReference type="Proteomes" id="UP000075238"/>
    </source>
</evidence>
<dbReference type="KEGG" id="cnan:A2G96_12840"/>
<proteinExistence type="predicted"/>
<gene>
    <name evidence="1" type="ORF">A2G96_12840</name>
</gene>
<dbReference type="Proteomes" id="UP000075238">
    <property type="component" value="Chromosome 1"/>
</dbReference>
<organism evidence="1 2">
    <name type="scientific">Cupriavidus nantongensis</name>
    <dbReference type="NCBI Taxonomy" id="1796606"/>
    <lineage>
        <taxon>Bacteria</taxon>
        <taxon>Pseudomonadati</taxon>
        <taxon>Pseudomonadota</taxon>
        <taxon>Betaproteobacteria</taxon>
        <taxon>Burkholderiales</taxon>
        <taxon>Burkholderiaceae</taxon>
        <taxon>Cupriavidus</taxon>
    </lineage>
</organism>
<sequence>MSEFVKHPSGKTLYLAAKRKTTPTPANAPKSIYLDREIIEVQVFDSILANPAAVMGHAAIEVRGISYNRQLDGYHREPPWQYIREQASVRDIIGVRLWVTPMEANKLQQELERRVKEGRRYNLLNNSCSTNTAEALELIGIMAHDPRGLPTPITPAELLAAVRKSSRVVGERKYPKGWKAGASENW</sequence>